<feature type="compositionally biased region" description="Polar residues" evidence="5">
    <location>
        <begin position="38"/>
        <end position="48"/>
    </location>
</feature>
<evidence type="ECO:0000259" key="6">
    <source>
        <dbReference type="PROSITE" id="PS50255"/>
    </source>
</evidence>
<dbReference type="GeneID" id="24107655"/>
<dbReference type="GO" id="GO:0005737">
    <property type="term" value="C:cytoplasm"/>
    <property type="evidence" value="ECO:0007669"/>
    <property type="project" value="TreeGrafter"/>
</dbReference>
<feature type="compositionally biased region" description="Low complexity" evidence="5">
    <location>
        <begin position="62"/>
        <end position="81"/>
    </location>
</feature>
<dbReference type="InterPro" id="IPR036400">
    <property type="entry name" value="Cyt_B5-like_heme/steroid_sf"/>
</dbReference>
<dbReference type="SUPFAM" id="SSF55856">
    <property type="entry name" value="Cytochrome b5-like heme/steroid binding domain"/>
    <property type="match status" value="1"/>
</dbReference>
<dbReference type="Proteomes" id="UP000014071">
    <property type="component" value="Unassembled WGS sequence"/>
</dbReference>
<dbReference type="RefSeq" id="XP_012188376.1">
    <property type="nucleotide sequence ID" value="XM_012332986.1"/>
</dbReference>
<evidence type="ECO:0000313" key="7">
    <source>
        <dbReference type="EMBL" id="GAC94789.1"/>
    </source>
</evidence>
<sequence>MTAAASSAAELSAINLDNIRLSTHPDDAADDSDADSFESANDGPSISVQHDDEPPAFPSLNSAQRQSSSSKSSTAQTSSSTKAAAFLNSVAPRPLPSSTLMAPPPSLAPPRSGGLAAPPSTSALTAPAGVGGASGAKASSGKSRKKVALAPGCSPLDWARLKNSTDLRGGVTSLLRVTPSELKKHNTLEDAWSAFYGKVYNITPYLRFHPGGEDELMRCAGRDGTRLFGTFLQCGYDIQKASFTDFSRLISHRSLRSGHTALTHSWVNIDSMIDTAMVGILTSET</sequence>
<dbReference type="HOGENOM" id="CLU_046313_1_0_1"/>
<evidence type="ECO:0000313" key="8">
    <source>
        <dbReference type="Proteomes" id="UP000014071"/>
    </source>
</evidence>
<accession>R9P0X6</accession>
<comment type="similarity">
    <text evidence="4">Belongs to the cytochrome b5 family.</text>
</comment>
<proteinExistence type="inferred from homology"/>
<keyword evidence="1 4" id="KW-0349">Heme</keyword>
<evidence type="ECO:0000256" key="4">
    <source>
        <dbReference type="RuleBase" id="RU362121"/>
    </source>
</evidence>
<dbReference type="InterPro" id="IPR018506">
    <property type="entry name" value="Cyt_B5_heme-BS"/>
</dbReference>
<keyword evidence="2 4" id="KW-0479">Metal-binding</keyword>
<dbReference type="InterPro" id="IPR001199">
    <property type="entry name" value="Cyt_B5-like_heme/steroid-bd"/>
</dbReference>
<keyword evidence="3 4" id="KW-0408">Iron</keyword>
<dbReference type="PROSITE" id="PS50255">
    <property type="entry name" value="CYTOCHROME_B5_2"/>
    <property type="match status" value="1"/>
</dbReference>
<gene>
    <name evidence="7" type="ORF">PHSY_002362</name>
</gene>
<dbReference type="GO" id="GO:0020037">
    <property type="term" value="F:heme binding"/>
    <property type="evidence" value="ECO:0007669"/>
    <property type="project" value="UniProtKB-UniRule"/>
</dbReference>
<protein>
    <submittedName>
        <fullName evidence="7">Potential heme/steroid binding protein</fullName>
    </submittedName>
</protein>
<feature type="compositionally biased region" description="Low complexity" evidence="5">
    <location>
        <begin position="115"/>
        <end position="128"/>
    </location>
</feature>
<organism evidence="7 8">
    <name type="scientific">Pseudozyma hubeiensis (strain SY62)</name>
    <name type="common">Yeast</name>
    <dbReference type="NCBI Taxonomy" id="1305764"/>
    <lineage>
        <taxon>Eukaryota</taxon>
        <taxon>Fungi</taxon>
        <taxon>Dikarya</taxon>
        <taxon>Basidiomycota</taxon>
        <taxon>Ustilaginomycotina</taxon>
        <taxon>Ustilaginomycetes</taxon>
        <taxon>Ustilaginales</taxon>
        <taxon>Ustilaginaceae</taxon>
        <taxon>Pseudozyma</taxon>
    </lineage>
</organism>
<keyword evidence="8" id="KW-1185">Reference proteome</keyword>
<feature type="region of interest" description="Disordered" evidence="5">
    <location>
        <begin position="22"/>
        <end position="81"/>
    </location>
</feature>
<dbReference type="SMART" id="SM01117">
    <property type="entry name" value="Cyt-b5"/>
    <property type="match status" value="1"/>
</dbReference>
<dbReference type="STRING" id="1305764.R9P0X6"/>
<dbReference type="PANTHER" id="PTHR46237">
    <property type="entry name" value="CYTOCHROME B5 REDUCTASE 4 FAMILY MEMBER"/>
    <property type="match status" value="1"/>
</dbReference>
<feature type="domain" description="Cytochrome b5 heme-binding" evidence="6">
    <location>
        <begin position="174"/>
        <end position="282"/>
    </location>
</feature>
<dbReference type="OrthoDB" id="432299at2759"/>
<dbReference type="EMBL" id="DF238786">
    <property type="protein sequence ID" value="GAC94789.1"/>
    <property type="molecule type" value="Genomic_DNA"/>
</dbReference>
<feature type="region of interest" description="Disordered" evidence="5">
    <location>
        <begin position="95"/>
        <end position="145"/>
    </location>
</feature>
<dbReference type="GO" id="GO:0004128">
    <property type="term" value="F:cytochrome-b5 reductase activity, acting on NAD(P)H"/>
    <property type="evidence" value="ECO:0007669"/>
    <property type="project" value="TreeGrafter"/>
</dbReference>
<dbReference type="PANTHER" id="PTHR46237:SF1">
    <property type="entry name" value="CYTOCHROME B5 REDUCTASE 4"/>
    <property type="match status" value="1"/>
</dbReference>
<evidence type="ECO:0000256" key="2">
    <source>
        <dbReference type="ARBA" id="ARBA00022723"/>
    </source>
</evidence>
<evidence type="ECO:0000256" key="1">
    <source>
        <dbReference type="ARBA" id="ARBA00022617"/>
    </source>
</evidence>
<evidence type="ECO:0000256" key="5">
    <source>
        <dbReference type="SAM" id="MobiDB-lite"/>
    </source>
</evidence>
<reference evidence="8" key="1">
    <citation type="journal article" date="2013" name="Genome Announc.">
        <title>Draft genome sequence of the basidiomycetous yeast-like fungus Pseudozyma hubeiensis SY62, which produces an abundant amount of the biosurfactant mannosylerythritol lipids.</title>
        <authorList>
            <person name="Konishi M."/>
            <person name="Hatada Y."/>
            <person name="Horiuchi J."/>
        </authorList>
    </citation>
    <scope>NUCLEOTIDE SEQUENCE [LARGE SCALE GENOMIC DNA]</scope>
    <source>
        <strain evidence="8">SY62</strain>
    </source>
</reference>
<dbReference type="eggNOG" id="KOG0536">
    <property type="taxonomic scope" value="Eukaryota"/>
</dbReference>
<dbReference type="GO" id="GO:0046872">
    <property type="term" value="F:metal ion binding"/>
    <property type="evidence" value="ECO:0007669"/>
    <property type="project" value="UniProtKB-UniRule"/>
</dbReference>
<evidence type="ECO:0000256" key="3">
    <source>
        <dbReference type="ARBA" id="ARBA00023004"/>
    </source>
</evidence>
<dbReference type="Gene3D" id="3.10.120.10">
    <property type="entry name" value="Cytochrome b5-like heme/steroid binding domain"/>
    <property type="match status" value="1"/>
</dbReference>
<dbReference type="Pfam" id="PF00173">
    <property type="entry name" value="Cyt-b5"/>
    <property type="match status" value="1"/>
</dbReference>
<name>R9P0X6_PSEHS</name>
<dbReference type="AlphaFoldDB" id="R9P0X6"/>
<dbReference type="InterPro" id="IPR051872">
    <property type="entry name" value="Cytochrome_b5/Flavoprotein_Rdt"/>
</dbReference>
<dbReference type="PROSITE" id="PS00191">
    <property type="entry name" value="CYTOCHROME_B5_1"/>
    <property type="match status" value="1"/>
</dbReference>